<organism evidence="3 4">
    <name type="scientific">Lachnospira intestinalis</name>
    <dbReference type="NCBI Taxonomy" id="3133158"/>
    <lineage>
        <taxon>Bacteria</taxon>
        <taxon>Bacillati</taxon>
        <taxon>Bacillota</taxon>
        <taxon>Clostridia</taxon>
        <taxon>Lachnospirales</taxon>
        <taxon>Lachnospiraceae</taxon>
        <taxon>Lachnospira</taxon>
    </lineage>
</organism>
<gene>
    <name evidence="3" type="ORF">WMO38_08165</name>
</gene>
<dbReference type="Proteomes" id="UP001480973">
    <property type="component" value="Unassembled WGS sequence"/>
</dbReference>
<keyword evidence="4" id="KW-1185">Reference proteome</keyword>
<proteinExistence type="predicted"/>
<dbReference type="PANTHER" id="PTHR46401">
    <property type="entry name" value="GLYCOSYLTRANSFERASE WBBK-RELATED"/>
    <property type="match status" value="1"/>
</dbReference>
<keyword evidence="3" id="KW-0328">Glycosyltransferase</keyword>
<name>A0ABV1GNL1_9FIRM</name>
<feature type="domain" description="Glycosyl transferase family 1" evidence="2">
    <location>
        <begin position="177"/>
        <end position="331"/>
    </location>
</feature>
<reference evidence="3 4" key="1">
    <citation type="submission" date="2024-03" db="EMBL/GenBank/DDBJ databases">
        <title>Human intestinal bacterial collection.</title>
        <authorList>
            <person name="Pauvert C."/>
            <person name="Hitch T.C.A."/>
            <person name="Clavel T."/>
        </authorList>
    </citation>
    <scope>NUCLEOTIDE SEQUENCE [LARGE SCALE GENOMIC DNA]</scope>
    <source>
        <strain evidence="3 4">CLA-JM-H10</strain>
    </source>
</reference>
<dbReference type="SUPFAM" id="SSF53756">
    <property type="entry name" value="UDP-Glycosyltransferase/glycogen phosphorylase"/>
    <property type="match status" value="1"/>
</dbReference>
<keyword evidence="1 3" id="KW-0808">Transferase</keyword>
<dbReference type="Pfam" id="PF00534">
    <property type="entry name" value="Glycos_transf_1"/>
    <property type="match status" value="1"/>
</dbReference>
<evidence type="ECO:0000256" key="1">
    <source>
        <dbReference type="ARBA" id="ARBA00022679"/>
    </source>
</evidence>
<evidence type="ECO:0000259" key="2">
    <source>
        <dbReference type="Pfam" id="PF00534"/>
    </source>
</evidence>
<protein>
    <submittedName>
        <fullName evidence="3">Glycosyltransferase family 4 protein</fullName>
        <ecNumber evidence="3">2.4.-.-</ecNumber>
    </submittedName>
</protein>
<accession>A0ABV1GNL1</accession>
<dbReference type="EC" id="2.4.-.-" evidence="3"/>
<sequence>MRIVQMLPSLAYGDAIGNDTVALKKSLEEQGYDTAIYAKYIDGRLPEGTAQEVSKMPHMNKDDIVLYHMSTGSELNEMFGDMKCKKVMIYHNITPPEMLEPYNKAAAADCREGYEELAKLADKVDYCIADSEYNKQDLIKAGYKCKIDVLPILIAFSDYDKKPDAPLYGKYNDGVTNIIFTGRIASNKCQQDVIHAFGLYQKYYNSNSRLILVGNEGGYETYKLKMQKYAQLNCIKNVIFTGHIRFAEILACYKAADLFLCMSEHEGFCVPLVEAMYFKIPVIAYNSSAVGETLGKGGILLNEKNALETAALMDKILKDKGLQKKIIANQNERLDDFAHDKILARFNELLRENVL</sequence>
<comment type="caution">
    <text evidence="3">The sequence shown here is derived from an EMBL/GenBank/DDBJ whole genome shotgun (WGS) entry which is preliminary data.</text>
</comment>
<dbReference type="PANTHER" id="PTHR46401:SF2">
    <property type="entry name" value="GLYCOSYLTRANSFERASE WBBK-RELATED"/>
    <property type="match status" value="1"/>
</dbReference>
<dbReference type="GO" id="GO:0016757">
    <property type="term" value="F:glycosyltransferase activity"/>
    <property type="evidence" value="ECO:0007669"/>
    <property type="project" value="UniProtKB-KW"/>
</dbReference>
<evidence type="ECO:0000313" key="3">
    <source>
        <dbReference type="EMBL" id="MEQ2535089.1"/>
    </source>
</evidence>
<dbReference type="EMBL" id="JBBMES010000007">
    <property type="protein sequence ID" value="MEQ2535089.1"/>
    <property type="molecule type" value="Genomic_DNA"/>
</dbReference>
<dbReference type="InterPro" id="IPR001296">
    <property type="entry name" value="Glyco_trans_1"/>
</dbReference>
<dbReference type="Gene3D" id="3.40.50.2000">
    <property type="entry name" value="Glycogen Phosphorylase B"/>
    <property type="match status" value="2"/>
</dbReference>
<evidence type="ECO:0000313" key="4">
    <source>
        <dbReference type="Proteomes" id="UP001480973"/>
    </source>
</evidence>
<dbReference type="CDD" id="cd03801">
    <property type="entry name" value="GT4_PimA-like"/>
    <property type="match status" value="1"/>
</dbReference>